<sequence>MESPSLRKCPGRDLNALSLEDGGFSQAKFLLHHWTELGLTDVQLTNYSVLLSQAGSAPSTITDRASGKCFLPNRKPCDGGNRSPASEDQLSSFAAYSAVGTLEAEVVDVQYGTVKDLIRANTTTSATKRIALLKLGQAPLLYTLSLLTEAGFLGVLPYVDPCDLPDRPGLWDQSFGISLNPGGDPSTPGYPSIAGSFRQHRANLTSLLVQPISASLAQELLSAPTRQGGSCVPLATAQTAERKTIVLSIGTQAAYRTVYNVIGYLKGATNPDRYVLVGGRHDGWRSATALEWSGGIAVMTQIIASLTAHARQGWQPDRTTAFCSWGGSAFGQIGSFEWGEENGVVLQSKAVAYVSLHRPVRGRGPLRPTASPSLLQLASDIHKKLSLNCTRGGGGGACSGANVSSVQPPGDVRFFADRLAVPTLEFALAETTAGEKTSFLSEAFLPANSSAVESLDPTFKLHEIVAKVRGLLPW</sequence>
<proteinExistence type="predicted"/>
<keyword evidence="2" id="KW-1185">Reference proteome</keyword>
<name>A0A9D3MMB8_ANGAN</name>
<dbReference type="Gene3D" id="3.40.630.10">
    <property type="entry name" value="Zn peptidases"/>
    <property type="match status" value="1"/>
</dbReference>
<dbReference type="Proteomes" id="UP001044222">
    <property type="component" value="Unassembled WGS sequence"/>
</dbReference>
<dbReference type="InterPro" id="IPR046450">
    <property type="entry name" value="PA_dom_sf"/>
</dbReference>
<dbReference type="PANTHER" id="PTHR10404:SF32">
    <property type="entry name" value="INACTIVE N-ACETYLATED-ALPHA-LINKED ACIDIC DIPEPTIDASE-LIKE PROTEIN 2"/>
    <property type="match status" value="1"/>
</dbReference>
<dbReference type="Gene3D" id="3.50.30.30">
    <property type="match status" value="1"/>
</dbReference>
<dbReference type="SUPFAM" id="SSF53187">
    <property type="entry name" value="Zn-dependent exopeptidases"/>
    <property type="match status" value="1"/>
</dbReference>
<dbReference type="AlphaFoldDB" id="A0A9D3MMB8"/>
<accession>A0A9D3MMB8</accession>
<evidence type="ECO:0000313" key="2">
    <source>
        <dbReference type="Proteomes" id="UP001044222"/>
    </source>
</evidence>
<organism evidence="1 2">
    <name type="scientific">Anguilla anguilla</name>
    <name type="common">European freshwater eel</name>
    <name type="synonym">Muraena anguilla</name>
    <dbReference type="NCBI Taxonomy" id="7936"/>
    <lineage>
        <taxon>Eukaryota</taxon>
        <taxon>Metazoa</taxon>
        <taxon>Chordata</taxon>
        <taxon>Craniata</taxon>
        <taxon>Vertebrata</taxon>
        <taxon>Euteleostomi</taxon>
        <taxon>Actinopterygii</taxon>
        <taxon>Neopterygii</taxon>
        <taxon>Teleostei</taxon>
        <taxon>Anguilliformes</taxon>
        <taxon>Anguillidae</taxon>
        <taxon>Anguilla</taxon>
    </lineage>
</organism>
<dbReference type="PANTHER" id="PTHR10404">
    <property type="entry name" value="N-ACETYLATED-ALPHA-LINKED ACIDIC DIPEPTIDASE"/>
    <property type="match status" value="1"/>
</dbReference>
<comment type="caution">
    <text evidence="1">The sequence shown here is derived from an EMBL/GenBank/DDBJ whole genome shotgun (WGS) entry which is preliminary data.</text>
</comment>
<evidence type="ECO:0008006" key="3">
    <source>
        <dbReference type="Google" id="ProtNLM"/>
    </source>
</evidence>
<dbReference type="InterPro" id="IPR039373">
    <property type="entry name" value="Peptidase_M28B"/>
</dbReference>
<reference evidence="1" key="1">
    <citation type="submission" date="2021-01" db="EMBL/GenBank/DDBJ databases">
        <title>A chromosome-scale assembly of European eel, Anguilla anguilla.</title>
        <authorList>
            <person name="Henkel C."/>
            <person name="Jong-Raadsen S.A."/>
            <person name="Dufour S."/>
            <person name="Weltzien F.-A."/>
            <person name="Palstra A.P."/>
            <person name="Pelster B."/>
            <person name="Spaink H.P."/>
            <person name="Van Den Thillart G.E."/>
            <person name="Jansen H."/>
            <person name="Zahm M."/>
            <person name="Klopp C."/>
            <person name="Cedric C."/>
            <person name="Louis A."/>
            <person name="Berthelot C."/>
            <person name="Parey E."/>
            <person name="Roest Crollius H."/>
            <person name="Montfort J."/>
            <person name="Robinson-Rechavi M."/>
            <person name="Bucao C."/>
            <person name="Bouchez O."/>
            <person name="Gislard M."/>
            <person name="Lluch J."/>
            <person name="Milhes M."/>
            <person name="Lampietro C."/>
            <person name="Lopez Roques C."/>
            <person name="Donnadieu C."/>
            <person name="Braasch I."/>
            <person name="Desvignes T."/>
            <person name="Postlethwait J."/>
            <person name="Bobe J."/>
            <person name="Guiguen Y."/>
            <person name="Dirks R."/>
        </authorList>
    </citation>
    <scope>NUCLEOTIDE SEQUENCE</scope>
    <source>
        <strain evidence="1">Tag_6206</strain>
        <tissue evidence="1">Liver</tissue>
    </source>
</reference>
<gene>
    <name evidence="1" type="ORF">ANANG_G00094150</name>
</gene>
<protein>
    <recommendedName>
        <fullName evidence="3">Inactive N-acetylated-alpha-linked acidic dipeptidase-like protein 2</fullName>
    </recommendedName>
</protein>
<evidence type="ECO:0000313" key="1">
    <source>
        <dbReference type="EMBL" id="KAG5851507.1"/>
    </source>
</evidence>
<dbReference type="EMBL" id="JAFIRN010000004">
    <property type="protein sequence ID" value="KAG5851507.1"/>
    <property type="molecule type" value="Genomic_DNA"/>
</dbReference>
<dbReference type="SUPFAM" id="SSF52025">
    <property type="entry name" value="PA domain"/>
    <property type="match status" value="1"/>
</dbReference>